<dbReference type="InterPro" id="IPR025736">
    <property type="entry name" value="PucR_C-HTH_dom"/>
</dbReference>
<dbReference type="PANTHER" id="PTHR33744">
    <property type="entry name" value="CARBOHYDRATE DIACID REGULATOR"/>
    <property type="match status" value="1"/>
</dbReference>
<sequence length="553" mass="64442">MLTVEDLLHLDELKGITILAGEKNIKNQILQVNIMENPDAFDWLTPGEMLLTTGFIFKDDEAMQKRLIRDLAKMNCSALGFKLQRYFDEIPESMVKLANKVNLPILSIPYDYNFTEIISIINQHHKFNQSMVSSLEVSMHNKMYRILEAGNGSKHVIQKLAESIQNPIVLFDQNFSPTYYADLPENPIRVSSILNKQKNVQHIQQFLNEKINSSLRFYQDPMNLDFSFGQKTIPIRIFPIKKNNIIISYLIIWNTMHELGPLDIIELKVAAQYLLLQLQLEDSLNIESYQKRNEMFFEIIRNKYQNEDVLIQFIKYYQLKTDAIYSIVILETSNNQSQSNRQIMNLSTRLNQMLSGYRQKMICIEYSNSFILLIQDPPADEREYLKTMNTIGKSLLNQLAKESNDLDITMVIGPTVPNIKQIYISFQQALQTLDIYNSDASFEHSTPIISYDDVFLKHIIRDHLSIDGLHKITERFITPLKQFDAVNKSEYLKTLQAYYQANRNITKAAENLFIHRNTLLHRLNKIEEILNISFDTPGDNLQLEFVIYIFPLL</sequence>
<dbReference type="InterPro" id="IPR009057">
    <property type="entry name" value="Homeodomain-like_sf"/>
</dbReference>
<feature type="domain" description="Purine catabolism PurC-like" evidence="2">
    <location>
        <begin position="6"/>
        <end position="122"/>
    </location>
</feature>
<evidence type="ECO:0000256" key="1">
    <source>
        <dbReference type="ARBA" id="ARBA00006754"/>
    </source>
</evidence>
<evidence type="ECO:0000313" key="6">
    <source>
        <dbReference type="Proteomes" id="UP000014136"/>
    </source>
</evidence>
<dbReference type="InterPro" id="IPR042070">
    <property type="entry name" value="PucR_C-HTH_sf"/>
</dbReference>
<accession>S0JPM2</accession>
<dbReference type="PATRIC" id="fig|1139996.3.peg.1394"/>
<dbReference type="Pfam" id="PF13556">
    <property type="entry name" value="HTH_30"/>
    <property type="match status" value="1"/>
</dbReference>
<organism evidence="5 6">
    <name type="scientific">Enterococcus saccharolyticus subsp. saccharolyticus ATCC 43076</name>
    <dbReference type="NCBI Taxonomy" id="1139996"/>
    <lineage>
        <taxon>Bacteria</taxon>
        <taxon>Bacillati</taxon>
        <taxon>Bacillota</taxon>
        <taxon>Bacilli</taxon>
        <taxon>Lactobacillales</taxon>
        <taxon>Enterococcaceae</taxon>
        <taxon>Enterococcus</taxon>
    </lineage>
</organism>
<dbReference type="RefSeq" id="WP_016175208.1">
    <property type="nucleotide sequence ID" value="NZ_KE136389.1"/>
</dbReference>
<name>S0JPM2_9ENTE</name>
<feature type="domain" description="CdaR GGDEF-like" evidence="4">
    <location>
        <begin position="309"/>
        <end position="435"/>
    </location>
</feature>
<comment type="caution">
    <text evidence="5">The sequence shown here is derived from an EMBL/GenBank/DDBJ whole genome shotgun (WGS) entry which is preliminary data.</text>
</comment>
<dbReference type="Gene3D" id="1.10.10.2840">
    <property type="entry name" value="PucR C-terminal helix-turn-helix domain"/>
    <property type="match status" value="1"/>
</dbReference>
<dbReference type="Pfam" id="PF17853">
    <property type="entry name" value="GGDEF_2"/>
    <property type="match status" value="1"/>
</dbReference>
<evidence type="ECO:0000259" key="3">
    <source>
        <dbReference type="Pfam" id="PF13556"/>
    </source>
</evidence>
<comment type="similarity">
    <text evidence="1">Belongs to the CdaR family.</text>
</comment>
<proteinExistence type="inferred from homology"/>
<dbReference type="EMBL" id="AHYT01000005">
    <property type="protein sequence ID" value="EOT28891.1"/>
    <property type="molecule type" value="Genomic_DNA"/>
</dbReference>
<dbReference type="InterPro" id="IPR051448">
    <property type="entry name" value="CdaR-like_regulators"/>
</dbReference>
<dbReference type="STRING" id="41997.RV16_GL001660"/>
<dbReference type="PANTHER" id="PTHR33744:SF7">
    <property type="entry name" value="PUCR FAMILY TRANSCRIPTIONAL REGULATOR"/>
    <property type="match status" value="1"/>
</dbReference>
<dbReference type="InterPro" id="IPR041522">
    <property type="entry name" value="CdaR_GGDEF"/>
</dbReference>
<evidence type="ECO:0000313" key="5">
    <source>
        <dbReference type="EMBL" id="EOT28891.1"/>
    </source>
</evidence>
<feature type="domain" description="PucR C-terminal helix-turn-helix" evidence="3">
    <location>
        <begin position="491"/>
        <end position="546"/>
    </location>
</feature>
<gene>
    <name evidence="5" type="ORF">OMQ_01413</name>
</gene>
<evidence type="ECO:0000259" key="2">
    <source>
        <dbReference type="Pfam" id="PF07905"/>
    </source>
</evidence>
<dbReference type="OrthoDB" id="142218at2"/>
<evidence type="ECO:0000259" key="4">
    <source>
        <dbReference type="Pfam" id="PF17853"/>
    </source>
</evidence>
<dbReference type="SUPFAM" id="SSF46689">
    <property type="entry name" value="Homeodomain-like"/>
    <property type="match status" value="1"/>
</dbReference>
<dbReference type="AlphaFoldDB" id="S0JPM2"/>
<keyword evidence="6" id="KW-1185">Reference proteome</keyword>
<evidence type="ECO:0008006" key="7">
    <source>
        <dbReference type="Google" id="ProtNLM"/>
    </source>
</evidence>
<dbReference type="Proteomes" id="UP000014136">
    <property type="component" value="Unassembled WGS sequence"/>
</dbReference>
<dbReference type="InterPro" id="IPR012914">
    <property type="entry name" value="PucR_dom"/>
</dbReference>
<dbReference type="HOGENOM" id="CLU_017436_5_0_9"/>
<dbReference type="eggNOG" id="COG3835">
    <property type="taxonomic scope" value="Bacteria"/>
</dbReference>
<protein>
    <recommendedName>
        <fullName evidence="7">PucR family transcriptional regulator</fullName>
    </recommendedName>
</protein>
<reference evidence="5 6" key="1">
    <citation type="submission" date="2013-03" db="EMBL/GenBank/DDBJ databases">
        <title>The Genome Sequence of Enterococcus saccharolyticus ATCC_43076 (Illumina only assembly).</title>
        <authorList>
            <consortium name="The Broad Institute Genomics Platform"/>
            <consortium name="The Broad Institute Genome Sequencing Center for Infectious Disease"/>
            <person name="Earl A."/>
            <person name="Russ C."/>
            <person name="Gilmore M."/>
            <person name="Surin D."/>
            <person name="Walker B."/>
            <person name="Young S."/>
            <person name="Zeng Q."/>
            <person name="Gargeya S."/>
            <person name="Fitzgerald M."/>
            <person name="Haas B."/>
            <person name="Abouelleil A."/>
            <person name="Allen A.W."/>
            <person name="Alvarado L."/>
            <person name="Arachchi H.M."/>
            <person name="Berlin A.M."/>
            <person name="Chapman S.B."/>
            <person name="Gainer-Dewar J."/>
            <person name="Goldberg J."/>
            <person name="Griggs A."/>
            <person name="Gujja S."/>
            <person name="Hansen M."/>
            <person name="Howarth C."/>
            <person name="Imamovic A."/>
            <person name="Ireland A."/>
            <person name="Larimer J."/>
            <person name="McCowan C."/>
            <person name="Murphy C."/>
            <person name="Pearson M."/>
            <person name="Poon T.W."/>
            <person name="Priest M."/>
            <person name="Roberts A."/>
            <person name="Saif S."/>
            <person name="Shea T."/>
            <person name="Sisk P."/>
            <person name="Sykes S."/>
            <person name="Wortman J."/>
            <person name="Nusbaum C."/>
            <person name="Birren B."/>
        </authorList>
    </citation>
    <scope>NUCLEOTIDE SEQUENCE [LARGE SCALE GENOMIC DNA]</scope>
    <source>
        <strain evidence="5 6">ATCC 43076</strain>
    </source>
</reference>
<dbReference type="Pfam" id="PF07905">
    <property type="entry name" value="PucR"/>
    <property type="match status" value="1"/>
</dbReference>